<evidence type="ECO:0000256" key="1">
    <source>
        <dbReference type="SAM" id="Phobius"/>
    </source>
</evidence>
<feature type="transmembrane region" description="Helical" evidence="1">
    <location>
        <begin position="33"/>
        <end position="48"/>
    </location>
</feature>
<protein>
    <submittedName>
        <fullName evidence="2">Uncharacterized protein</fullName>
    </submittedName>
</protein>
<proteinExistence type="predicted"/>
<feature type="transmembrane region" description="Helical" evidence="1">
    <location>
        <begin position="7"/>
        <end position="27"/>
    </location>
</feature>
<dbReference type="Proteomes" id="UP000185192">
    <property type="component" value="Unassembled WGS sequence"/>
</dbReference>
<feature type="transmembrane region" description="Helical" evidence="1">
    <location>
        <begin position="60"/>
        <end position="82"/>
    </location>
</feature>
<gene>
    <name evidence="2" type="ORF">SAMN02745824_1275</name>
</gene>
<keyword evidence="1" id="KW-0812">Transmembrane</keyword>
<sequence length="138" mass="14640">MNNISRTIIQASALGGAIYAGLTIFAIIHGFEYYVMGMLLAAVLMLVLRHTPGSAFRNGFVGGFTAILTAVWVQALFLPLYFQNNPEYAVSEVPWGLSARSFTFLTAPLGALVAGLVLAMLAAGLARLVRQTPPGSGH</sequence>
<dbReference type="EMBL" id="FSQW01000001">
    <property type="protein sequence ID" value="SIN63682.1"/>
    <property type="molecule type" value="Genomic_DNA"/>
</dbReference>
<feature type="transmembrane region" description="Helical" evidence="1">
    <location>
        <begin position="102"/>
        <end position="126"/>
    </location>
</feature>
<dbReference type="STRING" id="1123272.SAMN02745824_1275"/>
<reference evidence="3" key="1">
    <citation type="submission" date="2016-11" db="EMBL/GenBank/DDBJ databases">
        <authorList>
            <person name="Varghese N."/>
            <person name="Submissions S."/>
        </authorList>
    </citation>
    <scope>NUCLEOTIDE SEQUENCE [LARGE SCALE GENOMIC DNA]</scope>
    <source>
        <strain evidence="3">DSM 22363</strain>
    </source>
</reference>
<accession>A0A1N6CYT7</accession>
<dbReference type="RefSeq" id="WP_074204213.1">
    <property type="nucleotide sequence ID" value="NZ_FSQW01000001.1"/>
</dbReference>
<keyword evidence="1" id="KW-1133">Transmembrane helix</keyword>
<name>A0A1N6CYT7_9SPHN</name>
<evidence type="ECO:0000313" key="3">
    <source>
        <dbReference type="Proteomes" id="UP000185192"/>
    </source>
</evidence>
<evidence type="ECO:0000313" key="2">
    <source>
        <dbReference type="EMBL" id="SIN63682.1"/>
    </source>
</evidence>
<keyword evidence="3" id="KW-1185">Reference proteome</keyword>
<keyword evidence="1" id="KW-0472">Membrane</keyword>
<dbReference type="AlphaFoldDB" id="A0A1N6CYT7"/>
<organism evidence="2 3">
    <name type="scientific">Parasphingorhabdus marina DSM 22363</name>
    <dbReference type="NCBI Taxonomy" id="1123272"/>
    <lineage>
        <taxon>Bacteria</taxon>
        <taxon>Pseudomonadati</taxon>
        <taxon>Pseudomonadota</taxon>
        <taxon>Alphaproteobacteria</taxon>
        <taxon>Sphingomonadales</taxon>
        <taxon>Sphingomonadaceae</taxon>
        <taxon>Parasphingorhabdus</taxon>
    </lineage>
</organism>